<proteinExistence type="inferred from homology"/>
<keyword evidence="5" id="KW-0508">mRNA splicing</keyword>
<comment type="similarity">
    <text evidence="2">Belongs to the CWC21 family.</text>
</comment>
<evidence type="ECO:0000313" key="10">
    <source>
        <dbReference type="Proteomes" id="UP001054857"/>
    </source>
</evidence>
<dbReference type="PANTHER" id="PTHR36562">
    <property type="entry name" value="SERINE/ARGININE REPETITIVE MATRIX 2"/>
    <property type="match status" value="1"/>
</dbReference>
<dbReference type="GO" id="GO:0005681">
    <property type="term" value="C:spliceosomal complex"/>
    <property type="evidence" value="ECO:0007669"/>
    <property type="project" value="UniProtKB-KW"/>
</dbReference>
<gene>
    <name evidence="9" type="ORF">Agub_g815</name>
</gene>
<feature type="non-terminal residue" evidence="9">
    <location>
        <position position="318"/>
    </location>
</feature>
<dbReference type="PANTHER" id="PTHR36562:SF5">
    <property type="entry name" value="SERINE_ARGININE REPETITIVE MATRIX 2"/>
    <property type="match status" value="1"/>
</dbReference>
<evidence type="ECO:0000313" key="9">
    <source>
        <dbReference type="EMBL" id="GFR40245.1"/>
    </source>
</evidence>
<feature type="region of interest" description="Disordered" evidence="7">
    <location>
        <begin position="147"/>
        <end position="318"/>
    </location>
</feature>
<name>A0AAD3DED9_9CHLO</name>
<keyword evidence="10" id="KW-1185">Reference proteome</keyword>
<evidence type="ECO:0000256" key="3">
    <source>
        <dbReference type="ARBA" id="ARBA00022664"/>
    </source>
</evidence>
<evidence type="ECO:0000256" key="1">
    <source>
        <dbReference type="ARBA" id="ARBA00004123"/>
    </source>
</evidence>
<dbReference type="SMART" id="SM01115">
    <property type="entry name" value="cwf21"/>
    <property type="match status" value="1"/>
</dbReference>
<evidence type="ECO:0000259" key="8">
    <source>
        <dbReference type="SMART" id="SM01115"/>
    </source>
</evidence>
<feature type="domain" description="CWF21" evidence="8">
    <location>
        <begin position="52"/>
        <end position="98"/>
    </location>
</feature>
<dbReference type="AlphaFoldDB" id="A0AAD3DED9"/>
<dbReference type="Proteomes" id="UP001054857">
    <property type="component" value="Unassembled WGS sequence"/>
</dbReference>
<dbReference type="GO" id="GO:0006397">
    <property type="term" value="P:mRNA processing"/>
    <property type="evidence" value="ECO:0007669"/>
    <property type="project" value="UniProtKB-KW"/>
</dbReference>
<feature type="compositionally biased region" description="Polar residues" evidence="7">
    <location>
        <begin position="12"/>
        <end position="23"/>
    </location>
</feature>
<dbReference type="GO" id="GO:0008380">
    <property type="term" value="P:RNA splicing"/>
    <property type="evidence" value="ECO:0007669"/>
    <property type="project" value="UniProtKB-KW"/>
</dbReference>
<protein>
    <recommendedName>
        <fullName evidence="8">CWF21 domain-containing protein</fullName>
    </recommendedName>
</protein>
<feature type="region of interest" description="Disordered" evidence="7">
    <location>
        <begin position="1"/>
        <end position="60"/>
    </location>
</feature>
<feature type="compositionally biased region" description="Basic and acidic residues" evidence="7">
    <location>
        <begin position="32"/>
        <end position="42"/>
    </location>
</feature>
<organism evidence="9 10">
    <name type="scientific">Astrephomene gubernaculifera</name>
    <dbReference type="NCBI Taxonomy" id="47775"/>
    <lineage>
        <taxon>Eukaryota</taxon>
        <taxon>Viridiplantae</taxon>
        <taxon>Chlorophyta</taxon>
        <taxon>core chlorophytes</taxon>
        <taxon>Chlorophyceae</taxon>
        <taxon>CS clade</taxon>
        <taxon>Chlamydomonadales</taxon>
        <taxon>Astrephomenaceae</taxon>
        <taxon>Astrephomene</taxon>
    </lineage>
</organism>
<dbReference type="InterPro" id="IPR013170">
    <property type="entry name" value="mRNA_splic_Cwf21_dom"/>
</dbReference>
<evidence type="ECO:0000256" key="6">
    <source>
        <dbReference type="ARBA" id="ARBA00023242"/>
    </source>
</evidence>
<dbReference type="InterPro" id="IPR051372">
    <property type="entry name" value="CWC21"/>
</dbReference>
<reference evidence="9 10" key="1">
    <citation type="journal article" date="2021" name="Sci. Rep.">
        <title>Genome sequencing of the multicellular alga Astrephomene provides insights into convergent evolution of germ-soma differentiation.</title>
        <authorList>
            <person name="Yamashita S."/>
            <person name="Yamamoto K."/>
            <person name="Matsuzaki R."/>
            <person name="Suzuki S."/>
            <person name="Yamaguchi H."/>
            <person name="Hirooka S."/>
            <person name="Minakuchi Y."/>
            <person name="Miyagishima S."/>
            <person name="Kawachi M."/>
            <person name="Toyoda A."/>
            <person name="Nozaki H."/>
        </authorList>
    </citation>
    <scope>NUCLEOTIDE SEQUENCE [LARGE SCALE GENOMIC DNA]</scope>
    <source>
        <strain evidence="9 10">NIES-4017</strain>
    </source>
</reference>
<keyword evidence="6" id="KW-0539">Nucleus</keyword>
<dbReference type="Pfam" id="PF08312">
    <property type="entry name" value="cwf21"/>
    <property type="match status" value="1"/>
</dbReference>
<dbReference type="EMBL" id="BMAR01000001">
    <property type="protein sequence ID" value="GFR40245.1"/>
    <property type="molecule type" value="Genomic_DNA"/>
</dbReference>
<sequence>MYNGIGLLTPRGSGTSGHVQGNKFNLRGAPHVRTEPPKDGGPKQKQANQQILDHKKKREIELKVEQERERLEQEGVHTEADIEEILALFRAQELAKLSVNVNAVSNKLTDETHAMAQRKVEQMSKLKAAFGVKDDIREGDAFNRELQEQLKAQRMAEREAAQKAREEESKRREKEARRREKERAKEAKQREKEAKRREKEAKLREKEREEARRAEEERRRNASPEARLYRKYEAAPDRYDPYADEQRRGYDDRYDRDERRYDSASRDRDRDGAGEGRRGGMAPSVRDERGRDMPARDVERGRGRERGRDLDRMEDRDG</sequence>
<keyword evidence="4" id="KW-0747">Spliceosome</keyword>
<feature type="compositionally biased region" description="Basic and acidic residues" evidence="7">
    <location>
        <begin position="154"/>
        <end position="278"/>
    </location>
</feature>
<evidence type="ECO:0000256" key="4">
    <source>
        <dbReference type="ARBA" id="ARBA00022728"/>
    </source>
</evidence>
<keyword evidence="3" id="KW-0507">mRNA processing</keyword>
<comment type="subcellular location">
    <subcellularLocation>
        <location evidence="1">Nucleus</location>
    </subcellularLocation>
</comment>
<evidence type="ECO:0000256" key="5">
    <source>
        <dbReference type="ARBA" id="ARBA00023187"/>
    </source>
</evidence>
<accession>A0AAD3DED9</accession>
<evidence type="ECO:0000256" key="2">
    <source>
        <dbReference type="ARBA" id="ARBA00005954"/>
    </source>
</evidence>
<feature type="compositionally biased region" description="Basic and acidic residues" evidence="7">
    <location>
        <begin position="285"/>
        <end position="318"/>
    </location>
</feature>
<comment type="caution">
    <text evidence="9">The sequence shown here is derived from an EMBL/GenBank/DDBJ whole genome shotgun (WGS) entry which is preliminary data.</text>
</comment>
<evidence type="ECO:0000256" key="7">
    <source>
        <dbReference type="SAM" id="MobiDB-lite"/>
    </source>
</evidence>